<dbReference type="InterPro" id="IPR021840">
    <property type="entry name" value="DUF3433"/>
</dbReference>
<feature type="transmembrane region" description="Helical" evidence="2">
    <location>
        <begin position="522"/>
        <end position="555"/>
    </location>
</feature>
<evidence type="ECO:0000256" key="1">
    <source>
        <dbReference type="SAM" id="MobiDB-lite"/>
    </source>
</evidence>
<dbReference type="EMBL" id="JAADYS010001241">
    <property type="protein sequence ID" value="KAF4464121.1"/>
    <property type="molecule type" value="Genomic_DNA"/>
</dbReference>
<name>A0A8H4L8B8_9HYPO</name>
<reference evidence="3 4" key="1">
    <citation type="submission" date="2020-01" db="EMBL/GenBank/DDBJ databases">
        <title>Identification and distribution of gene clusters putatively required for synthesis of sphingolipid metabolism inhibitors in phylogenetically diverse species of the filamentous fungus Fusarium.</title>
        <authorList>
            <person name="Kim H.-S."/>
            <person name="Busman M."/>
            <person name="Brown D.W."/>
            <person name="Divon H."/>
            <person name="Uhlig S."/>
            <person name="Proctor R.H."/>
        </authorList>
    </citation>
    <scope>NUCLEOTIDE SEQUENCE [LARGE SCALE GENOMIC DNA]</scope>
    <source>
        <strain evidence="3 4">NRRL 20459</strain>
    </source>
</reference>
<feature type="region of interest" description="Disordered" evidence="1">
    <location>
        <begin position="612"/>
        <end position="640"/>
    </location>
</feature>
<feature type="compositionally biased region" description="Basic and acidic residues" evidence="1">
    <location>
        <begin position="624"/>
        <end position="638"/>
    </location>
</feature>
<feature type="transmembrane region" description="Helical" evidence="2">
    <location>
        <begin position="761"/>
        <end position="784"/>
    </location>
</feature>
<keyword evidence="2" id="KW-0812">Transmembrane</keyword>
<dbReference type="OrthoDB" id="3248909at2759"/>
<dbReference type="Proteomes" id="UP000554235">
    <property type="component" value="Unassembled WGS sequence"/>
</dbReference>
<organism evidence="3 4">
    <name type="scientific">Fusarium albosuccineum</name>
    <dbReference type="NCBI Taxonomy" id="1237068"/>
    <lineage>
        <taxon>Eukaryota</taxon>
        <taxon>Fungi</taxon>
        <taxon>Dikarya</taxon>
        <taxon>Ascomycota</taxon>
        <taxon>Pezizomycotina</taxon>
        <taxon>Sordariomycetes</taxon>
        <taxon>Hypocreomycetidae</taxon>
        <taxon>Hypocreales</taxon>
        <taxon>Nectriaceae</taxon>
        <taxon>Fusarium</taxon>
        <taxon>Fusarium decemcellulare species complex</taxon>
    </lineage>
</organism>
<evidence type="ECO:0000256" key="2">
    <source>
        <dbReference type="SAM" id="Phobius"/>
    </source>
</evidence>
<keyword evidence="4" id="KW-1185">Reference proteome</keyword>
<proteinExistence type="predicted"/>
<dbReference type="PANTHER" id="PTHR37544:SF3">
    <property type="entry name" value="SPRAY"/>
    <property type="match status" value="1"/>
</dbReference>
<sequence length="1248" mass="139823">MASWENAALRLSTHVHVESTSTLLHKSLPPVPNQKSPSTTKFQDESSEEDSKSPKGWKPLSLSTPILLAVMALTILLAAAVETIAQRSATQGGLALSPTLDDLPGYAKFGYLYVPTIIAVFYSMIWSWIDLDVKRMQPWFELSKTSGATGENSIFLDYQYDFVALVPFKAAKRKHWPVFFGGTAMVIVFWAITPLQSALLGTGVVRQTDSTAIGIRSELLPVSEHKTLLDPEFLNTGYAVGWLGQSFPPFTTSKYALLPYYTANNSAPPKVESNVTAVTTKLSTELNCWPAEVHQDGPKAKGSFFFLNGQGCNTTAFFGVLSRRRMFYIGYYSNAYSDFYLSNSECPKTANSTHQFLAIWAKTVEVPGQEDPDFNMTALFCQPQYYKQQVFARVNSSDLKPDSDFEHSLSPKEVLSEREFNATAFEYLLANGMAENPIVKDWPFNSVIEQHPRLNYTGFTLPVSNMVGFALAGKNMSSDTYADPKVLQKVYNDAHQYLFTLAVNKLLTNVTDMSNRTASTEYFLYGVIVSRAFATAVESFMGVVAVFTFVVLWFCQKTPSHLPANPSSINRYIDIFRESTTVMHSFRSMDNATEKTLFEAYKDDNFQLRNNRKQDTTTVHMNKAKKEENESEENKPETQKGYYDPARPFVLRRISGVLFVAVLIGAMVFLSYLKQEETRLNGLYRPSESFEVLQLLENYIPTIFATLIEPLWILLNRHLCSLQPFKDLWEGQAKPSRSLDATYTAIPPQLAIWRAAMSRHFLLVLVCAMALLANLLAVGLGSLFNEEPMIASYAEILQPAFAPRFDNHSVATFGKYLSENLITSSLYKDHMYVAMANVSSGTRLPAWVTPDYFFQPYKLGESGTRDSADTYTLETQGFGVAANCTTVTPFKLPIYKEEAQLVESTDGKLCTQASLVAKAGSEMRESTFNRSTGASSVEYAQARTADFDGDPCDTLLTLGWGRTAAAENVNDTVEAGFMICYPVFETAKFNVTVDTSGYVLSYNKTSNLANELDYADSQAHTETVFEVYNRWWNQDSAEWHNDTTARDWMNYFITVLHGNRTHLDPAAPVPEPESLAPVVEEMYRRLYAIILSLNEQIFDHENVGKSITATRRTKETRIFMEDASFIITMTVLALNTVVASIFYIRAIKFVLPRMPTTIGSILAYVAPSRLASSSPRRMPGQAGRTFSFGRYLDVDGEVRLGIELDPYVVRIEPSSLRAKKDPFAPIWAKFRGRGENPARKNVKSGPWL</sequence>
<feature type="transmembrane region" description="Helical" evidence="2">
    <location>
        <begin position="654"/>
        <end position="673"/>
    </location>
</feature>
<gene>
    <name evidence="3" type="ORF">FALBO_9051</name>
</gene>
<feature type="region of interest" description="Disordered" evidence="1">
    <location>
        <begin position="23"/>
        <end position="56"/>
    </location>
</feature>
<keyword evidence="2" id="KW-0472">Membrane</keyword>
<feature type="transmembrane region" description="Helical" evidence="2">
    <location>
        <begin position="176"/>
        <end position="192"/>
    </location>
</feature>
<dbReference type="AlphaFoldDB" id="A0A8H4L8B8"/>
<comment type="caution">
    <text evidence="3">The sequence shown here is derived from an EMBL/GenBank/DDBJ whole genome shotgun (WGS) entry which is preliminary data.</text>
</comment>
<dbReference type="PANTHER" id="PTHR37544">
    <property type="entry name" value="SPRAY-RELATED"/>
    <property type="match status" value="1"/>
</dbReference>
<feature type="transmembrane region" description="Helical" evidence="2">
    <location>
        <begin position="1123"/>
        <end position="1144"/>
    </location>
</feature>
<keyword evidence="2" id="KW-1133">Transmembrane helix</keyword>
<evidence type="ECO:0000313" key="3">
    <source>
        <dbReference type="EMBL" id="KAF4464121.1"/>
    </source>
</evidence>
<feature type="transmembrane region" description="Helical" evidence="2">
    <location>
        <begin position="693"/>
        <end position="715"/>
    </location>
</feature>
<evidence type="ECO:0000313" key="4">
    <source>
        <dbReference type="Proteomes" id="UP000554235"/>
    </source>
</evidence>
<accession>A0A8H4L8B8</accession>
<feature type="transmembrane region" description="Helical" evidence="2">
    <location>
        <begin position="60"/>
        <end position="81"/>
    </location>
</feature>
<protein>
    <submittedName>
        <fullName evidence="3">Uncharacterized protein</fullName>
    </submittedName>
</protein>
<feature type="transmembrane region" description="Helical" evidence="2">
    <location>
        <begin position="110"/>
        <end position="129"/>
    </location>
</feature>
<dbReference type="Pfam" id="PF11915">
    <property type="entry name" value="DUF3433"/>
    <property type="match status" value="2"/>
</dbReference>